<gene>
    <name evidence="1" type="ORF">CB4_03058</name>
</gene>
<dbReference type="AlphaFoldDB" id="A0A0U5AYS0"/>
<dbReference type="KEGG" id="asoc:CB4_03058"/>
<dbReference type="InterPro" id="IPR037208">
    <property type="entry name" value="Spo0E-like_sf"/>
</dbReference>
<dbReference type="RefSeq" id="WP_157738001.1">
    <property type="nucleotide sequence ID" value="NZ_AP017312.1"/>
</dbReference>
<protein>
    <submittedName>
        <fullName evidence="1">Spo0E like sporulation regulatory protein</fullName>
    </submittedName>
</protein>
<accession>A0A0U5AYS0</accession>
<sequence>MEEKRLIQLIKEKQGVMHTTYLHAGKNLRDEKVLAASEEIDHLINAIMRRQIFTHKIGFTEGQDTCLHLSTSHS</sequence>
<dbReference type="InterPro" id="IPR036638">
    <property type="entry name" value="HLH_DNA-bd_sf"/>
</dbReference>
<reference evidence="1 2" key="1">
    <citation type="submission" date="2015-12" db="EMBL/GenBank/DDBJ databases">
        <title>Genome sequence of Aneurinibacillus soli.</title>
        <authorList>
            <person name="Lee J.S."/>
            <person name="Lee K.C."/>
            <person name="Kim K.K."/>
            <person name="Lee B.W."/>
        </authorList>
    </citation>
    <scope>NUCLEOTIDE SEQUENCE [LARGE SCALE GENOMIC DNA]</scope>
    <source>
        <strain evidence="1 2">CB4</strain>
    </source>
</reference>
<dbReference type="EMBL" id="AP017312">
    <property type="protein sequence ID" value="BAU28881.1"/>
    <property type="molecule type" value="Genomic_DNA"/>
</dbReference>
<dbReference type="Proteomes" id="UP000217696">
    <property type="component" value="Chromosome"/>
</dbReference>
<keyword evidence="2" id="KW-1185">Reference proteome</keyword>
<organism evidence="1 2">
    <name type="scientific">Aneurinibacillus soli</name>
    <dbReference type="NCBI Taxonomy" id="1500254"/>
    <lineage>
        <taxon>Bacteria</taxon>
        <taxon>Bacillati</taxon>
        <taxon>Bacillota</taxon>
        <taxon>Bacilli</taxon>
        <taxon>Bacillales</taxon>
        <taxon>Paenibacillaceae</taxon>
        <taxon>Aneurinibacillus group</taxon>
        <taxon>Aneurinibacillus</taxon>
    </lineage>
</organism>
<proteinExistence type="predicted"/>
<dbReference type="Gene3D" id="4.10.280.10">
    <property type="entry name" value="Helix-loop-helix DNA-binding domain"/>
    <property type="match status" value="1"/>
</dbReference>
<dbReference type="InterPro" id="IPR018540">
    <property type="entry name" value="Spo0E-like"/>
</dbReference>
<evidence type="ECO:0000313" key="1">
    <source>
        <dbReference type="EMBL" id="BAU28881.1"/>
    </source>
</evidence>
<dbReference type="SUPFAM" id="SSF140500">
    <property type="entry name" value="BAS1536-like"/>
    <property type="match status" value="1"/>
</dbReference>
<dbReference type="GO" id="GO:0043937">
    <property type="term" value="P:regulation of sporulation"/>
    <property type="evidence" value="ECO:0007669"/>
    <property type="project" value="InterPro"/>
</dbReference>
<name>A0A0U5AYS0_9BACL</name>
<dbReference type="Pfam" id="PF09388">
    <property type="entry name" value="SpoOE-like"/>
    <property type="match status" value="1"/>
</dbReference>
<evidence type="ECO:0000313" key="2">
    <source>
        <dbReference type="Proteomes" id="UP000217696"/>
    </source>
</evidence>
<dbReference type="GO" id="GO:0046983">
    <property type="term" value="F:protein dimerization activity"/>
    <property type="evidence" value="ECO:0007669"/>
    <property type="project" value="InterPro"/>
</dbReference>